<dbReference type="EMBL" id="BART01032063">
    <property type="protein sequence ID" value="GAH07086.1"/>
    <property type="molecule type" value="Genomic_DNA"/>
</dbReference>
<name>X1CFL0_9ZZZZ</name>
<reference evidence="1" key="1">
    <citation type="journal article" date="2014" name="Front. Microbiol.">
        <title>High frequency of phylogenetically diverse reductive dehalogenase-homologous genes in deep subseafloor sedimentary metagenomes.</title>
        <authorList>
            <person name="Kawai M."/>
            <person name="Futagami T."/>
            <person name="Toyoda A."/>
            <person name="Takaki Y."/>
            <person name="Nishi S."/>
            <person name="Hori S."/>
            <person name="Arai W."/>
            <person name="Tsubouchi T."/>
            <person name="Morono Y."/>
            <person name="Uchiyama I."/>
            <person name="Ito T."/>
            <person name="Fujiyama A."/>
            <person name="Inagaki F."/>
            <person name="Takami H."/>
        </authorList>
    </citation>
    <scope>NUCLEOTIDE SEQUENCE</scope>
    <source>
        <strain evidence="1">Expedition CK06-06</strain>
    </source>
</reference>
<dbReference type="AlphaFoldDB" id="X1CFL0"/>
<sequence length="61" mass="7380">MVEARGWDMYDPRLTIKRPVKTYFDDGTTIYAIALGDCYRTCNYPYHKHSKQHTVVWRRVR</sequence>
<organism evidence="1">
    <name type="scientific">marine sediment metagenome</name>
    <dbReference type="NCBI Taxonomy" id="412755"/>
    <lineage>
        <taxon>unclassified sequences</taxon>
        <taxon>metagenomes</taxon>
        <taxon>ecological metagenomes</taxon>
    </lineage>
</organism>
<comment type="caution">
    <text evidence="1">The sequence shown here is derived from an EMBL/GenBank/DDBJ whole genome shotgun (WGS) entry which is preliminary data.</text>
</comment>
<gene>
    <name evidence="1" type="ORF">S01H4_55540</name>
</gene>
<proteinExistence type="predicted"/>
<protein>
    <submittedName>
        <fullName evidence="1">Uncharacterized protein</fullName>
    </submittedName>
</protein>
<evidence type="ECO:0000313" key="1">
    <source>
        <dbReference type="EMBL" id="GAH07086.1"/>
    </source>
</evidence>
<accession>X1CFL0</accession>